<dbReference type="InterPro" id="IPR038282">
    <property type="entry name" value="DUF2267_sf"/>
</dbReference>
<organism evidence="1 2">
    <name type="scientific">Bradyrhizobium sediminis</name>
    <dbReference type="NCBI Taxonomy" id="2840469"/>
    <lineage>
        <taxon>Bacteria</taxon>
        <taxon>Pseudomonadati</taxon>
        <taxon>Pseudomonadota</taxon>
        <taxon>Alphaproteobacteria</taxon>
        <taxon>Hyphomicrobiales</taxon>
        <taxon>Nitrobacteraceae</taxon>
        <taxon>Bradyrhizobium</taxon>
    </lineage>
</organism>
<name>A0A975RLW2_9BRAD</name>
<dbReference type="Gene3D" id="1.10.490.110">
    <property type="entry name" value="Uncharacterized conserved protein DUF2267"/>
    <property type="match status" value="1"/>
</dbReference>
<evidence type="ECO:0000313" key="2">
    <source>
        <dbReference type="Proteomes" id="UP000680839"/>
    </source>
</evidence>
<dbReference type="InterPro" id="IPR018727">
    <property type="entry name" value="DUF2267"/>
</dbReference>
<sequence length="150" mass="17163">MSIKGLEGLQHTLELTHTWINDLDERLEWHNKPRAYRLLKSVLHALRDWLQLNEAADLGAQLPTLLRGIYYEQWRPSGTPVRSRSKAAFLARIDEDFEQDPPANTEQAVMAVFELLSKKVTAGEIKHVRHALPDDLRTIWPEPYSAPGAC</sequence>
<dbReference type="AlphaFoldDB" id="A0A975RLW2"/>
<accession>A0A975RLW2</accession>
<dbReference type="RefSeq" id="WP_215620916.1">
    <property type="nucleotide sequence ID" value="NZ_CP076134.1"/>
</dbReference>
<proteinExistence type="predicted"/>
<reference evidence="1" key="1">
    <citation type="submission" date="2021-06" db="EMBL/GenBank/DDBJ databases">
        <title>Bradyrhizobium sp. S2-20-1 Genome sequencing.</title>
        <authorList>
            <person name="Jin L."/>
        </authorList>
    </citation>
    <scope>NUCLEOTIDE SEQUENCE</scope>
    <source>
        <strain evidence="1">S2-20-1</strain>
    </source>
</reference>
<dbReference type="Proteomes" id="UP000680839">
    <property type="component" value="Chromosome"/>
</dbReference>
<dbReference type="Pfam" id="PF10025">
    <property type="entry name" value="DUF2267"/>
    <property type="match status" value="1"/>
</dbReference>
<gene>
    <name evidence="1" type="ORF">KMZ29_20440</name>
</gene>
<protein>
    <submittedName>
        <fullName evidence="1">DUF2267 domain-containing protein</fullName>
    </submittedName>
</protein>
<dbReference type="EMBL" id="CP076134">
    <property type="protein sequence ID" value="QWG12073.1"/>
    <property type="molecule type" value="Genomic_DNA"/>
</dbReference>
<evidence type="ECO:0000313" key="1">
    <source>
        <dbReference type="EMBL" id="QWG12073.1"/>
    </source>
</evidence>